<dbReference type="STRING" id="349095.SAMN05660299_02427"/>
<dbReference type="EMBL" id="FNHQ01000034">
    <property type="protein sequence ID" value="SDN26625.1"/>
    <property type="molecule type" value="Genomic_DNA"/>
</dbReference>
<dbReference type="OrthoDB" id="9808492at2"/>
<dbReference type="Pfam" id="PF13289">
    <property type="entry name" value="SIR2_2"/>
    <property type="match status" value="1"/>
</dbReference>
<dbReference type="Proteomes" id="UP000199309">
    <property type="component" value="Unassembled WGS sequence"/>
</dbReference>
<dbReference type="InterPro" id="IPR029035">
    <property type="entry name" value="DHS-like_NAD/FAD-binding_dom"/>
</dbReference>
<protein>
    <submittedName>
        <fullName evidence="1">SIR2-like domain-containing protein</fullName>
    </submittedName>
</protein>
<gene>
    <name evidence="1" type="ORF">SAMN05660299_02427</name>
</gene>
<dbReference type="SUPFAM" id="SSF52467">
    <property type="entry name" value="DHS-like NAD/FAD-binding domain"/>
    <property type="match status" value="1"/>
</dbReference>
<name>A0A1G9ZZN3_9FIRM</name>
<dbReference type="AlphaFoldDB" id="A0A1G9ZZN3"/>
<reference evidence="1 2" key="1">
    <citation type="submission" date="2016-10" db="EMBL/GenBank/DDBJ databases">
        <authorList>
            <person name="de Groot N.N."/>
        </authorList>
    </citation>
    <scope>NUCLEOTIDE SEQUENCE [LARGE SCALE GENOMIC DNA]</scope>
    <source>
        <strain evidence="1 2">DSM 16981</strain>
    </source>
</reference>
<proteinExistence type="predicted"/>
<dbReference type="RefSeq" id="WP_091652336.1">
    <property type="nucleotide sequence ID" value="NZ_FNHQ01000034.1"/>
</dbReference>
<accession>A0A1G9ZZN3</accession>
<evidence type="ECO:0000313" key="1">
    <source>
        <dbReference type="EMBL" id="SDN26625.1"/>
    </source>
</evidence>
<evidence type="ECO:0000313" key="2">
    <source>
        <dbReference type="Proteomes" id="UP000199309"/>
    </source>
</evidence>
<keyword evidence="2" id="KW-1185">Reference proteome</keyword>
<organism evidence="1 2">
    <name type="scientific">Megasphaera paucivorans</name>
    <dbReference type="NCBI Taxonomy" id="349095"/>
    <lineage>
        <taxon>Bacteria</taxon>
        <taxon>Bacillati</taxon>
        <taxon>Bacillota</taxon>
        <taxon>Negativicutes</taxon>
        <taxon>Veillonellales</taxon>
        <taxon>Veillonellaceae</taxon>
        <taxon>Megasphaera</taxon>
    </lineage>
</organism>
<sequence>MKLDKLKQTIQEYFQEDTVTIVGSGLSSAEGLPGMKALSAKLMEDMPQHLSQETDLSQWSEIRKELRSGKGLEKVLHHFNPSLLVEQSIQAITAQYIRDEETKIITQVITNGRVLRFSEYLDHFTIRSAGLTVITTNYDRLIEYACEYRQIEVDTLFRGTFYAHFSPETSQYAFCNGLAKVRRKQRVINYCPKVTVLKPHGSLNWYMIHERPYLIPGYESDDCLIITPGINKYKEGYNIPFDTHRGKANHSIDLAPRYIIIGYGFNDDHLETHLVQQLKDGKPALIITHSVSSKTIQLIAECKNIIAICADGAKNSRVITWEENELIKGVNMWDLREMLREVF</sequence>